<organism evidence="2 3">
    <name type="scientific">Paralvinella palmiformis</name>
    <dbReference type="NCBI Taxonomy" id="53620"/>
    <lineage>
        <taxon>Eukaryota</taxon>
        <taxon>Metazoa</taxon>
        <taxon>Spiralia</taxon>
        <taxon>Lophotrochozoa</taxon>
        <taxon>Annelida</taxon>
        <taxon>Polychaeta</taxon>
        <taxon>Sedentaria</taxon>
        <taxon>Canalipalpata</taxon>
        <taxon>Terebellida</taxon>
        <taxon>Terebelliformia</taxon>
        <taxon>Alvinellidae</taxon>
        <taxon>Paralvinella</taxon>
    </lineage>
</organism>
<gene>
    <name evidence="2" type="ORF">LSH36_592g00048</name>
</gene>
<dbReference type="PROSITE" id="PS50042">
    <property type="entry name" value="CNMP_BINDING_3"/>
    <property type="match status" value="1"/>
</dbReference>
<dbReference type="SUPFAM" id="SSF51206">
    <property type="entry name" value="cAMP-binding domain-like"/>
    <property type="match status" value="2"/>
</dbReference>
<evidence type="ECO:0000313" key="2">
    <source>
        <dbReference type="EMBL" id="KAK2146642.1"/>
    </source>
</evidence>
<dbReference type="InterPro" id="IPR018490">
    <property type="entry name" value="cNMP-bd_dom_sf"/>
</dbReference>
<dbReference type="Gene3D" id="2.60.120.10">
    <property type="entry name" value="Jelly Rolls"/>
    <property type="match status" value="2"/>
</dbReference>
<keyword evidence="3" id="KW-1185">Reference proteome</keyword>
<dbReference type="AlphaFoldDB" id="A0AAD9J5S3"/>
<evidence type="ECO:0000259" key="1">
    <source>
        <dbReference type="PROSITE" id="PS50042"/>
    </source>
</evidence>
<feature type="domain" description="Cyclic nucleotide-binding" evidence="1">
    <location>
        <begin position="144"/>
        <end position="269"/>
    </location>
</feature>
<dbReference type="Pfam" id="PF00027">
    <property type="entry name" value="cNMP_binding"/>
    <property type="match status" value="1"/>
</dbReference>
<accession>A0AAD9J5S3</accession>
<dbReference type="PANTHER" id="PTHR23011:SF28">
    <property type="entry name" value="CYCLIC NUCLEOTIDE-BINDING DOMAIN CONTAINING PROTEIN"/>
    <property type="match status" value="1"/>
</dbReference>
<dbReference type="CDD" id="cd00038">
    <property type="entry name" value="CAP_ED"/>
    <property type="match status" value="1"/>
</dbReference>
<evidence type="ECO:0000313" key="3">
    <source>
        <dbReference type="Proteomes" id="UP001208570"/>
    </source>
</evidence>
<comment type="caution">
    <text evidence="2">The sequence shown here is derived from an EMBL/GenBank/DDBJ whole genome shotgun (WGS) entry which is preliminary data.</text>
</comment>
<dbReference type="SMART" id="SM00100">
    <property type="entry name" value="cNMP"/>
    <property type="match status" value="1"/>
</dbReference>
<dbReference type="InterPro" id="IPR014710">
    <property type="entry name" value="RmlC-like_jellyroll"/>
</dbReference>
<dbReference type="PANTHER" id="PTHR23011">
    <property type="entry name" value="CYCLIC NUCLEOTIDE-BINDING DOMAIN CONTAINING PROTEIN"/>
    <property type="match status" value="1"/>
</dbReference>
<protein>
    <recommendedName>
        <fullName evidence="1">Cyclic nucleotide-binding domain-containing protein</fullName>
    </recommendedName>
</protein>
<proteinExistence type="predicted"/>
<dbReference type="InterPro" id="IPR018488">
    <property type="entry name" value="cNMP-bd_CS"/>
</dbReference>
<dbReference type="PROSITE" id="PS00889">
    <property type="entry name" value="CNMP_BINDING_2"/>
    <property type="match status" value="1"/>
</dbReference>
<reference evidence="2" key="1">
    <citation type="journal article" date="2023" name="Mol. Biol. Evol.">
        <title>Third-Generation Sequencing Reveals the Adaptive Role of the Epigenome in Three Deep-Sea Polychaetes.</title>
        <authorList>
            <person name="Perez M."/>
            <person name="Aroh O."/>
            <person name="Sun Y."/>
            <person name="Lan Y."/>
            <person name="Juniper S.K."/>
            <person name="Young C.R."/>
            <person name="Angers B."/>
            <person name="Qian P.Y."/>
        </authorList>
    </citation>
    <scope>NUCLEOTIDE SEQUENCE</scope>
    <source>
        <strain evidence="2">P08H-3</strain>
    </source>
</reference>
<dbReference type="InterPro" id="IPR000595">
    <property type="entry name" value="cNMP-bd_dom"/>
</dbReference>
<sequence>MAVLGVSRYQIGRIYNRKKLDAFYASRDVTGRSLQSMKTSVPLLRFRRAVRTILTLLKATTSNSRGQQLGESKVLSFAQYRDEILNNKRSNYGGDLTFDPLMYRAHKETQISNEAKTILSLDPSDRTEDQFHIALLALNAAVDAFSEFPITMQRSLVRVGWYEHFEAKRIIIRQGHMADNFYFILSGKALVTILETDKKTGESRANTVATLRKGNSFGELALMHGAKRSATVTCKDDVELLAVGREDFIDIFMHVEKNTEPEHIQFLRQIDILRGWPIDKLPWDDPKICLFTYFRRGVVMCRDSNRADWIYIIKTGSCKVLKKLLATKPNVPGLEQLRYSDVTDNKNTSWHPPHVHRGQHLRSAFSSLNGSVSNLSSTGSSGEAQSSRREKLDVYYGRLPPIRAKTNSSILGKGCEDTDPYMGDVTWKGDGPYYETHSVEGSAAVEALMEQHKHTLDQIYRMKHEDYMPKKVRMKLSDQEARNKQQTVFVQVQKLGSKDTFGLEHVAFSLMDKCTSVSLVSDGSEAILISKKFFLQHLSDDVRKRLRTSIQPYPTEESLQQKLQDMSNWEAFKTMTVTDYILFSKYVHDTLYL</sequence>
<dbReference type="Proteomes" id="UP001208570">
    <property type="component" value="Unassembled WGS sequence"/>
</dbReference>
<dbReference type="EMBL" id="JAODUP010000592">
    <property type="protein sequence ID" value="KAK2146642.1"/>
    <property type="molecule type" value="Genomic_DNA"/>
</dbReference>
<name>A0AAD9J5S3_9ANNE</name>